<reference evidence="1" key="1">
    <citation type="submission" date="2020-08" db="EMBL/GenBank/DDBJ databases">
        <title>Plant Genome Project.</title>
        <authorList>
            <person name="Zhang R.-G."/>
        </authorList>
    </citation>
    <scope>NUCLEOTIDE SEQUENCE</scope>
    <source>
        <strain evidence="1">WSP0</strain>
        <tissue evidence="1">Leaf</tissue>
    </source>
</reference>
<proteinExistence type="predicted"/>
<gene>
    <name evidence="1" type="ORF">RHGRI_019844</name>
</gene>
<accession>A0AAV6JII1</accession>
<dbReference type="Proteomes" id="UP000823749">
    <property type="component" value="Chromosome 7"/>
</dbReference>
<keyword evidence="2" id="KW-1185">Reference proteome</keyword>
<dbReference type="AlphaFoldDB" id="A0AAV6JII1"/>
<comment type="caution">
    <text evidence="1">The sequence shown here is derived from an EMBL/GenBank/DDBJ whole genome shotgun (WGS) entry which is preliminary data.</text>
</comment>
<evidence type="ECO:0000313" key="2">
    <source>
        <dbReference type="Proteomes" id="UP000823749"/>
    </source>
</evidence>
<dbReference type="EMBL" id="JACTNZ010000007">
    <property type="protein sequence ID" value="KAG5539439.1"/>
    <property type="molecule type" value="Genomic_DNA"/>
</dbReference>
<organism evidence="1 2">
    <name type="scientific">Rhododendron griersonianum</name>
    <dbReference type="NCBI Taxonomy" id="479676"/>
    <lineage>
        <taxon>Eukaryota</taxon>
        <taxon>Viridiplantae</taxon>
        <taxon>Streptophyta</taxon>
        <taxon>Embryophyta</taxon>
        <taxon>Tracheophyta</taxon>
        <taxon>Spermatophyta</taxon>
        <taxon>Magnoliopsida</taxon>
        <taxon>eudicotyledons</taxon>
        <taxon>Gunneridae</taxon>
        <taxon>Pentapetalae</taxon>
        <taxon>asterids</taxon>
        <taxon>Ericales</taxon>
        <taxon>Ericaceae</taxon>
        <taxon>Ericoideae</taxon>
        <taxon>Rhodoreae</taxon>
        <taxon>Rhododendron</taxon>
    </lineage>
</organism>
<evidence type="ECO:0000313" key="1">
    <source>
        <dbReference type="EMBL" id="KAG5539439.1"/>
    </source>
</evidence>
<name>A0AAV6JII1_9ERIC</name>
<protein>
    <submittedName>
        <fullName evidence="1">Uncharacterized protein</fullName>
    </submittedName>
</protein>
<sequence>MQGTEKTLSLSLSLSQYCRATVAIFNPTSAKQHSRIHSLSVSRKVKSESVSH</sequence>